<keyword evidence="1" id="KW-0611">Plant defense</keyword>
<dbReference type="InterPro" id="IPR057135">
    <property type="entry name" value="At4g27190-like_LRR"/>
</dbReference>
<dbReference type="eggNOG" id="KOG4658">
    <property type="taxonomic scope" value="Eukaryota"/>
</dbReference>
<evidence type="ECO:0000313" key="3">
    <source>
        <dbReference type="EMBL" id="KCW63094.1"/>
    </source>
</evidence>
<protein>
    <recommendedName>
        <fullName evidence="2">Disease resistance protein At4g27190-like leucine-rich repeats domain-containing protein</fullName>
    </recommendedName>
</protein>
<dbReference type="Pfam" id="PF23247">
    <property type="entry name" value="LRR_RPS2"/>
    <property type="match status" value="6"/>
</dbReference>
<dbReference type="InParanoid" id="A0A059BAN6"/>
<dbReference type="PANTHER" id="PTHR33463">
    <property type="entry name" value="NB-ARC DOMAIN-CONTAINING PROTEIN-RELATED"/>
    <property type="match status" value="1"/>
</dbReference>
<dbReference type="InterPro" id="IPR032675">
    <property type="entry name" value="LRR_dom_sf"/>
</dbReference>
<dbReference type="SUPFAM" id="SSF52047">
    <property type="entry name" value="RNI-like"/>
    <property type="match status" value="4"/>
</dbReference>
<name>A0A059BAN6_EUCGR</name>
<gene>
    <name evidence="3" type="ORF">EUGRSUZ_G00700</name>
</gene>
<dbReference type="Gramene" id="KCW63094">
    <property type="protein sequence ID" value="KCW63094"/>
    <property type="gene ID" value="EUGRSUZ_G00700"/>
</dbReference>
<feature type="domain" description="Disease resistance protein At4g27190-like leucine-rich repeats" evidence="2">
    <location>
        <begin position="269"/>
        <end position="371"/>
    </location>
</feature>
<accession>A0A059BAN6</accession>
<dbReference type="InterPro" id="IPR050905">
    <property type="entry name" value="Plant_NBS-LRR"/>
</dbReference>
<dbReference type="EMBL" id="KK198759">
    <property type="protein sequence ID" value="KCW63094.1"/>
    <property type="molecule type" value="Genomic_DNA"/>
</dbReference>
<organism evidence="3">
    <name type="scientific">Eucalyptus grandis</name>
    <name type="common">Flooded gum</name>
    <dbReference type="NCBI Taxonomy" id="71139"/>
    <lineage>
        <taxon>Eukaryota</taxon>
        <taxon>Viridiplantae</taxon>
        <taxon>Streptophyta</taxon>
        <taxon>Embryophyta</taxon>
        <taxon>Tracheophyta</taxon>
        <taxon>Spermatophyta</taxon>
        <taxon>Magnoliopsida</taxon>
        <taxon>eudicotyledons</taxon>
        <taxon>Gunneridae</taxon>
        <taxon>Pentapetalae</taxon>
        <taxon>rosids</taxon>
        <taxon>malvids</taxon>
        <taxon>Myrtales</taxon>
        <taxon>Myrtaceae</taxon>
        <taxon>Myrtoideae</taxon>
        <taxon>Eucalypteae</taxon>
        <taxon>Eucalyptus</taxon>
    </lineage>
</organism>
<feature type="domain" description="Disease resistance protein At4g27190-like leucine-rich repeats" evidence="2">
    <location>
        <begin position="823"/>
        <end position="952"/>
    </location>
</feature>
<evidence type="ECO:0000259" key="2">
    <source>
        <dbReference type="Pfam" id="PF23247"/>
    </source>
</evidence>
<dbReference type="PANTHER" id="PTHR33463:SF203">
    <property type="entry name" value="AAA+ ATPASE DOMAIN-CONTAINING PROTEIN"/>
    <property type="match status" value="1"/>
</dbReference>
<reference evidence="3" key="1">
    <citation type="submission" date="2013-07" db="EMBL/GenBank/DDBJ databases">
        <title>The genome of Eucalyptus grandis.</title>
        <authorList>
            <person name="Schmutz J."/>
            <person name="Hayes R."/>
            <person name="Myburg A."/>
            <person name="Tuskan G."/>
            <person name="Grattapaglia D."/>
            <person name="Rokhsar D.S."/>
        </authorList>
    </citation>
    <scope>NUCLEOTIDE SEQUENCE</scope>
    <source>
        <tissue evidence="3">Leaf extractions</tissue>
    </source>
</reference>
<proteinExistence type="predicted"/>
<dbReference type="Gene3D" id="3.80.10.10">
    <property type="entry name" value="Ribonuclease Inhibitor"/>
    <property type="match status" value="5"/>
</dbReference>
<evidence type="ECO:0000256" key="1">
    <source>
        <dbReference type="ARBA" id="ARBA00022821"/>
    </source>
</evidence>
<sequence>MVKSLTQLKELTISNCEKMEAIIMEEEGLGMETSEILAYPMLIDLRLKRLKSWRCFSRGKCARESQSQDCVRSRATALFNHEVTFPNLENLYIEGMENIEMIWDGQIPANSFSKLKLLSVNECNTLVNIVPSFILGQLLSLETLMARACDSLEVVLKFQPLNPLYGNSVARSPLKELKLDDLSMLNCVWDKELYHHIKFQRLHLSFRGCTRLACLFSTSIARDLIQLEELEINQCNIVELIEKEGLDGLSINVEAIEGPSHELKVASSFPSYFQHLKTLDVSHCHGLSNMFTSTMATNLVELTKLRISKCEMLTEVISNEGGKEGHVVAFNQLKYMELDGLTRLRCFSTSGYTLMFPLLKDIIVSRCPKMKFFYEGPMEVPKMERVQVGSKKRYGVKKCEYFWKGNLNMTIQNMFEEMATFAGTMFMWLSEFPELIGKWHGELNPVTSSWQLKTLVVDKCPSFVNAIPSSFMLVLERMTGLQVHDCEALEEIFDLEGLEVVDCNQMLPQLQYLYLVNLPKLRQLWNRDLQGTMCFNSLAHLSLYKCSNLRHAFVPSMARCLPHLWKMEIKDCDQMEGVITDEEGQGSAVEEITFPKLMYITLECLPNLTSFLLWKNHMLECPKLSMLSIAHCPKMRSLTWQSSMEIDNGTPSLFPPQVQFPQLMQMDLSHMDNLSKIWTDGPLETLTFDCLWEVKVLNCKSLENLFPYWVATSLTKLGKLQVESCEIEEIVASGDDTPRSNTTQDLFPKLTSLVLHDMPRLKSFCPNLPLNLPLLKELQVTHCEKLSMLSFVASMNRWAQRDDQQDLSDQEAHSSFERDFPNLERLLLVNNNIQMIQDGNFPDDMFSKLEALTLACFHDKKAAFPSIFLLERFQNLQSLEVLCSSFEDLFPNEGLVEERKHPVLENLRELKLNKLHNLKCVWREDSLVSKILQSIETFEVWDCPCLTTIFPTETSFQNLRDLVVKNSSRLVHLVTISAVTNLVHLNFMTIIGCERMKEVVTDDGSREGKVISFEKLIWLTLEHLPNLECFSSIPSCIFRFPSLRRIKVEECPKMKIFSKGTLSTPKLNSVTLFRYKWKGNWEKGDDLNTTIQKLSA</sequence>
<dbReference type="OMA" id="RISKCEM"/>
<feature type="domain" description="Disease resistance protein At4g27190-like leucine-rich repeats" evidence="2">
    <location>
        <begin position="88"/>
        <end position="236"/>
    </location>
</feature>
<feature type="domain" description="Disease resistance protein At4g27190-like leucine-rich repeats" evidence="2">
    <location>
        <begin position="660"/>
        <end position="726"/>
    </location>
</feature>
<dbReference type="AlphaFoldDB" id="A0A059BAN6"/>
<feature type="domain" description="Disease resistance protein At4g27190-like leucine-rich repeats" evidence="2">
    <location>
        <begin position="954"/>
        <end position="1055"/>
    </location>
</feature>
<feature type="domain" description="Disease resistance protein At4g27190-like leucine-rich repeats" evidence="2">
    <location>
        <begin position="430"/>
        <end position="573"/>
    </location>
</feature>